<dbReference type="InterPro" id="IPR002919">
    <property type="entry name" value="TIL_dom"/>
</dbReference>
<name>A0A2G5TL45_9PELO</name>
<comment type="caution">
    <text evidence="4">The sequence shown here is derived from an EMBL/GenBank/DDBJ whole genome shotgun (WGS) entry which is preliminary data.</text>
</comment>
<dbReference type="GO" id="GO:0004867">
    <property type="term" value="F:serine-type endopeptidase inhibitor activity"/>
    <property type="evidence" value="ECO:0007669"/>
    <property type="project" value="UniProtKB-KW"/>
</dbReference>
<protein>
    <recommendedName>
        <fullName evidence="3">TIL domain-containing protein</fullName>
    </recommendedName>
</protein>
<dbReference type="InterPro" id="IPR036084">
    <property type="entry name" value="Ser_inhib-like_sf"/>
</dbReference>
<keyword evidence="1" id="KW-0722">Serine protease inhibitor</keyword>
<dbReference type="SUPFAM" id="SSF57567">
    <property type="entry name" value="Serine protease inhibitors"/>
    <property type="match status" value="1"/>
</dbReference>
<evidence type="ECO:0000259" key="3">
    <source>
        <dbReference type="Pfam" id="PF01826"/>
    </source>
</evidence>
<keyword evidence="2" id="KW-1133">Transmembrane helix</keyword>
<feature type="transmembrane region" description="Helical" evidence="2">
    <location>
        <begin position="7"/>
        <end position="28"/>
    </location>
</feature>
<dbReference type="CDD" id="cd19941">
    <property type="entry name" value="TIL"/>
    <property type="match status" value="1"/>
</dbReference>
<evidence type="ECO:0000313" key="5">
    <source>
        <dbReference type="Proteomes" id="UP000230233"/>
    </source>
</evidence>
<sequence>MKIFHKLVLIFGSAVLSFLIILMCFLVLKPGFLELVTSCGPNEVAQDSCDPQCEMTCRSPKLSKNCKDYCSTKPGVGRSERSGKCRCQDGFVRNNGTTCVLLENCDGPII</sequence>
<dbReference type="Proteomes" id="UP000230233">
    <property type="component" value="Chromosome V"/>
</dbReference>
<dbReference type="OrthoDB" id="6236007at2759"/>
<evidence type="ECO:0000313" key="4">
    <source>
        <dbReference type="EMBL" id="PIC28024.1"/>
    </source>
</evidence>
<gene>
    <name evidence="4" type="primary">Cnig_chr_V.g20076</name>
    <name evidence="4" type="ORF">B9Z55_020076</name>
</gene>
<keyword evidence="5" id="KW-1185">Reference proteome</keyword>
<keyword evidence="2" id="KW-0812">Transmembrane</keyword>
<proteinExistence type="predicted"/>
<keyword evidence="2" id="KW-0472">Membrane</keyword>
<dbReference type="AlphaFoldDB" id="A0A2G5TL45"/>
<dbReference type="Pfam" id="PF01826">
    <property type="entry name" value="TIL"/>
    <property type="match status" value="1"/>
</dbReference>
<reference evidence="5" key="1">
    <citation type="submission" date="2017-10" db="EMBL/GenBank/DDBJ databases">
        <title>Rapid genome shrinkage in a self-fertile nematode reveals novel sperm competition proteins.</title>
        <authorList>
            <person name="Yin D."/>
            <person name="Schwarz E.M."/>
            <person name="Thomas C.G."/>
            <person name="Felde R.L."/>
            <person name="Korf I.F."/>
            <person name="Cutter A.D."/>
            <person name="Schartner C.M."/>
            <person name="Ralston E.J."/>
            <person name="Meyer B.J."/>
            <person name="Haag E.S."/>
        </authorList>
    </citation>
    <scope>NUCLEOTIDE SEQUENCE [LARGE SCALE GENOMIC DNA]</scope>
    <source>
        <strain evidence="5">JU1422</strain>
    </source>
</reference>
<evidence type="ECO:0000256" key="2">
    <source>
        <dbReference type="SAM" id="Phobius"/>
    </source>
</evidence>
<accession>A0A2G5TL45</accession>
<keyword evidence="1" id="KW-0646">Protease inhibitor</keyword>
<organism evidence="4 5">
    <name type="scientific">Caenorhabditis nigoni</name>
    <dbReference type="NCBI Taxonomy" id="1611254"/>
    <lineage>
        <taxon>Eukaryota</taxon>
        <taxon>Metazoa</taxon>
        <taxon>Ecdysozoa</taxon>
        <taxon>Nematoda</taxon>
        <taxon>Chromadorea</taxon>
        <taxon>Rhabditida</taxon>
        <taxon>Rhabditina</taxon>
        <taxon>Rhabditomorpha</taxon>
        <taxon>Rhabditoidea</taxon>
        <taxon>Rhabditidae</taxon>
        <taxon>Peloderinae</taxon>
        <taxon>Caenorhabditis</taxon>
    </lineage>
</organism>
<feature type="domain" description="TIL" evidence="3">
    <location>
        <begin position="39"/>
        <end position="105"/>
    </location>
</feature>
<dbReference type="EMBL" id="PDUG01000005">
    <property type="protein sequence ID" value="PIC28024.1"/>
    <property type="molecule type" value="Genomic_DNA"/>
</dbReference>
<dbReference type="Gene3D" id="2.10.25.10">
    <property type="entry name" value="Laminin"/>
    <property type="match status" value="1"/>
</dbReference>
<evidence type="ECO:0000256" key="1">
    <source>
        <dbReference type="ARBA" id="ARBA00022900"/>
    </source>
</evidence>